<dbReference type="EMBL" id="JAWLJX010000003">
    <property type="protein sequence ID" value="MDV6262132.1"/>
    <property type="molecule type" value="Genomic_DNA"/>
</dbReference>
<dbReference type="PANTHER" id="PTHR11895">
    <property type="entry name" value="TRANSAMIDASE"/>
    <property type="match status" value="1"/>
</dbReference>
<dbReference type="SUPFAM" id="SSF75304">
    <property type="entry name" value="Amidase signature (AS) enzymes"/>
    <property type="match status" value="1"/>
</dbReference>
<dbReference type="InterPro" id="IPR036928">
    <property type="entry name" value="AS_sf"/>
</dbReference>
<reference evidence="2 3" key="1">
    <citation type="submission" date="2023-10" db="EMBL/GenBank/DDBJ databases">
        <title>Development of a sustainable strategy for remediation of hydrocarbon-contaminated territories based on the waste exchange concept.</title>
        <authorList>
            <person name="Krivoruchko A."/>
        </authorList>
    </citation>
    <scope>NUCLEOTIDE SEQUENCE [LARGE SCALE GENOMIC DNA]</scope>
    <source>
        <strain evidence="2 3">IEGM 1323</strain>
    </source>
</reference>
<dbReference type="Gene3D" id="3.90.1300.10">
    <property type="entry name" value="Amidase signature (AS) domain"/>
    <property type="match status" value="1"/>
</dbReference>
<feature type="domain" description="Amidase" evidence="1">
    <location>
        <begin position="24"/>
        <end position="444"/>
    </location>
</feature>
<dbReference type="InterPro" id="IPR023631">
    <property type="entry name" value="Amidase_dom"/>
</dbReference>
<organism evidence="2 3">
    <name type="scientific">Rhodococcoides yunnanense</name>
    <dbReference type="NCBI Taxonomy" id="278209"/>
    <lineage>
        <taxon>Bacteria</taxon>
        <taxon>Bacillati</taxon>
        <taxon>Actinomycetota</taxon>
        <taxon>Actinomycetes</taxon>
        <taxon>Mycobacteriales</taxon>
        <taxon>Nocardiaceae</taxon>
        <taxon>Rhodococcoides</taxon>
    </lineage>
</organism>
<dbReference type="InterPro" id="IPR000120">
    <property type="entry name" value="Amidase"/>
</dbReference>
<protein>
    <submittedName>
        <fullName evidence="2">Amidase</fullName>
    </submittedName>
</protein>
<evidence type="ECO:0000313" key="2">
    <source>
        <dbReference type="EMBL" id="MDV6262132.1"/>
    </source>
</evidence>
<dbReference type="PANTHER" id="PTHR11895:SF176">
    <property type="entry name" value="AMIDASE AMID-RELATED"/>
    <property type="match status" value="1"/>
</dbReference>
<keyword evidence="3" id="KW-1185">Reference proteome</keyword>
<dbReference type="PROSITE" id="PS00571">
    <property type="entry name" value="AMIDASES"/>
    <property type="match status" value="1"/>
</dbReference>
<dbReference type="Proteomes" id="UP001185755">
    <property type="component" value="Unassembled WGS sequence"/>
</dbReference>
<dbReference type="RefSeq" id="WP_317564596.1">
    <property type="nucleotide sequence ID" value="NZ_JAWLJX010000003.1"/>
</dbReference>
<proteinExistence type="predicted"/>
<sequence length="471" mass="49360">MQLYELSLTEVADKIRTGEVSPVEVTQSALDRLAEVEPAITAFVTVTGEQALTRAVEAEREIAAGRYRGALHGIPLGVKDLYDTAGILTTSSSQQRAANVPTTDSASVAKLYDAGMILVGKTQTHEFAYGATTPTAGNPWDVTRTPGGSSGGSGAAVGAGVVHVALGSDTGGSIRIPAGVCGVVGLKPTFGRASRAGVASLSWSLDHVGPLTRNVSDAGLVLGAMSGYDRRDPASVDMPVPDFLAGITDGVAGTRIGIPSNFYTHNVQPEVTEVAHRAAEALERLGAILVEVEVPLAEYVLPVEWAILTAEASAYHMDSTRQSPELFTDEVRTLVEAGEAILATDYINAVRLRTRIQEAWRDMYSTIDVLLAPTVPGVASLRSDPFFRWDDGTVEGSTSAYSRMSAPANVTGLPALQVPAEFSAGGLPIGIQIIGKPFCEAEILRVGYALEQSSDVIGRIAPVVMASSAVR</sequence>
<dbReference type="Pfam" id="PF01425">
    <property type="entry name" value="Amidase"/>
    <property type="match status" value="1"/>
</dbReference>
<evidence type="ECO:0000259" key="1">
    <source>
        <dbReference type="Pfam" id="PF01425"/>
    </source>
</evidence>
<name>A0ABU4BD44_9NOCA</name>
<evidence type="ECO:0000313" key="3">
    <source>
        <dbReference type="Proteomes" id="UP001185755"/>
    </source>
</evidence>
<accession>A0ABU4BD44</accession>
<gene>
    <name evidence="2" type="ORF">R3P96_12350</name>
</gene>
<dbReference type="InterPro" id="IPR020556">
    <property type="entry name" value="Amidase_CS"/>
</dbReference>
<comment type="caution">
    <text evidence="2">The sequence shown here is derived from an EMBL/GenBank/DDBJ whole genome shotgun (WGS) entry which is preliminary data.</text>
</comment>